<evidence type="ECO:0000313" key="3">
    <source>
        <dbReference type="Proteomes" id="UP000023755"/>
    </source>
</evidence>
<feature type="transmembrane region" description="Helical" evidence="1">
    <location>
        <begin position="264"/>
        <end position="289"/>
    </location>
</feature>
<dbReference type="HOGENOM" id="CLU_628263_0_0_5"/>
<feature type="transmembrane region" description="Helical" evidence="1">
    <location>
        <begin position="97"/>
        <end position="130"/>
    </location>
</feature>
<dbReference type="AlphaFoldDB" id="X5H4H1"/>
<feature type="transmembrane region" description="Helical" evidence="1">
    <location>
        <begin position="142"/>
        <end position="162"/>
    </location>
</feature>
<feature type="transmembrane region" description="Helical" evidence="1">
    <location>
        <begin position="174"/>
        <end position="190"/>
    </location>
</feature>
<reference evidence="2 3" key="1">
    <citation type="submission" date="2014-03" db="EMBL/GenBank/DDBJ databases">
        <title>Sequencing and Comparison of Genomes and Transcriptome Profiles of Human Ehrlichiosis Agents.</title>
        <authorList>
            <person name="Lin M."/>
            <person name="Daugherty S.C."/>
            <person name="Nagaraj S."/>
            <person name="Cheng Z."/>
            <person name="Xiong Q."/>
            <person name="Lin F.-Y."/>
            <person name="Sengamalay N."/>
            <person name="Ott S."/>
            <person name="Godinez A."/>
            <person name="Tallon L.J."/>
            <person name="Sadzewicz L."/>
            <person name="Fraser C.M."/>
            <person name="Dunning Hotopp J.C."/>
            <person name="Rikihisa Y."/>
        </authorList>
    </citation>
    <scope>NUCLEOTIDE SEQUENCE [LARGE SCALE GENOMIC DNA]</scope>
    <source>
        <strain evidence="2 3">Oregon</strain>
    </source>
</reference>
<evidence type="ECO:0000256" key="1">
    <source>
        <dbReference type="SAM" id="Phobius"/>
    </source>
</evidence>
<organism evidence="2 3">
    <name type="scientific">Neorickettsia helminthoeca str. Oregon</name>
    <dbReference type="NCBI Taxonomy" id="1286528"/>
    <lineage>
        <taxon>Bacteria</taxon>
        <taxon>Pseudomonadati</taxon>
        <taxon>Pseudomonadota</taxon>
        <taxon>Alphaproteobacteria</taxon>
        <taxon>Rickettsiales</taxon>
        <taxon>Anaplasmataceae</taxon>
        <taxon>Neorickettsia</taxon>
    </lineage>
</organism>
<feature type="transmembrane region" description="Helical" evidence="1">
    <location>
        <begin position="341"/>
        <end position="369"/>
    </location>
</feature>
<keyword evidence="1" id="KW-0472">Membrane</keyword>
<accession>X5H4H1</accession>
<keyword evidence="3" id="KW-1185">Reference proteome</keyword>
<feature type="transmembrane region" description="Helical" evidence="1">
    <location>
        <begin position="412"/>
        <end position="434"/>
    </location>
</feature>
<proteinExistence type="predicted"/>
<dbReference type="Proteomes" id="UP000023755">
    <property type="component" value="Chromosome"/>
</dbReference>
<protein>
    <submittedName>
        <fullName evidence="2">Putative membrane protein</fullName>
    </submittedName>
</protein>
<evidence type="ECO:0000313" key="2">
    <source>
        <dbReference type="EMBL" id="AHX11461.1"/>
    </source>
</evidence>
<sequence>MDSFNLICVSLVLIISLIILSAQNLFYIFLGFELLTIFYSLIIAANGGIRIAVLYSVLNFTAGAGMLALIPHDLSTLSTNINFFHYHPLMGQLFNSLIFLHAGAFFMAPIVITAYSSVSATVLPFIVIFASKTSLAVISKLTFGPSELLLALSILTLVYAFYRMSVEDSIPNALLANGIGHVGLVGFMIHSGGEVLHYYLASSIVHQMGFYIFSAKLSAIGISKFSQLKRLRISSNASFILLFISLVSNFSIPPTIGFATKAIALHNMGFIFSVFISFLSYIFVFLVPLKFIRLAYCNKRAPSIGIHTTHLEKLSIICLSLYLLFPFSLEIYSFRKILTQAALFMLVWVVYSFAFSKLKCFFCCVASYFKAYVRSLSELSKHFGSYPVAAFHSVRRRVLLFCTGALPYYRNLFSVSLSFITFLFAGFVALLLVIGI</sequence>
<feature type="transmembrane region" description="Helical" evidence="1">
    <location>
        <begin position="7"/>
        <end position="30"/>
    </location>
</feature>
<keyword evidence="1" id="KW-1133">Transmembrane helix</keyword>
<name>X5H4H1_9RICK</name>
<feature type="transmembrane region" description="Helical" evidence="1">
    <location>
        <begin position="310"/>
        <end position="329"/>
    </location>
</feature>
<keyword evidence="1" id="KW-0812">Transmembrane</keyword>
<feature type="transmembrane region" description="Helical" evidence="1">
    <location>
        <begin position="233"/>
        <end position="252"/>
    </location>
</feature>
<dbReference type="STRING" id="1286528.NHE_0520"/>
<gene>
    <name evidence="2" type="ORF">NHE_0520</name>
</gene>
<dbReference type="EMBL" id="CP007481">
    <property type="protein sequence ID" value="AHX11461.1"/>
    <property type="molecule type" value="Genomic_DNA"/>
</dbReference>
<dbReference type="KEGG" id="nhm:NHE_0520"/>